<dbReference type="Pfam" id="PF02633">
    <property type="entry name" value="Creatininase"/>
    <property type="match status" value="1"/>
</dbReference>
<proteinExistence type="inferred from homology"/>
<keyword evidence="4" id="KW-0862">Zinc</keyword>
<dbReference type="GO" id="GO:0009231">
    <property type="term" value="P:riboflavin biosynthetic process"/>
    <property type="evidence" value="ECO:0007669"/>
    <property type="project" value="TreeGrafter"/>
</dbReference>
<dbReference type="InterPro" id="IPR003785">
    <property type="entry name" value="Creatininase/forma_Hydrolase"/>
</dbReference>
<keyword evidence="3" id="KW-0378">Hydrolase</keyword>
<evidence type="ECO:0000256" key="2">
    <source>
        <dbReference type="ARBA" id="ARBA00022723"/>
    </source>
</evidence>
<dbReference type="InterPro" id="IPR024087">
    <property type="entry name" value="Creatininase-like_sf"/>
</dbReference>
<protein>
    <submittedName>
        <fullName evidence="6">Creatininase</fullName>
    </submittedName>
</protein>
<dbReference type="GO" id="GO:0016811">
    <property type="term" value="F:hydrolase activity, acting on carbon-nitrogen (but not peptide) bonds, in linear amides"/>
    <property type="evidence" value="ECO:0007669"/>
    <property type="project" value="TreeGrafter"/>
</dbReference>
<dbReference type="GO" id="GO:0046872">
    <property type="term" value="F:metal ion binding"/>
    <property type="evidence" value="ECO:0007669"/>
    <property type="project" value="UniProtKB-KW"/>
</dbReference>
<dbReference type="Proteomes" id="UP000215181">
    <property type="component" value="Unassembled WGS sequence"/>
</dbReference>
<dbReference type="PANTHER" id="PTHR35005">
    <property type="entry name" value="3-DEHYDRO-SCYLLO-INOSOSE HYDROLASE"/>
    <property type="match status" value="1"/>
</dbReference>
<evidence type="ECO:0000256" key="5">
    <source>
        <dbReference type="ARBA" id="ARBA00024029"/>
    </source>
</evidence>
<name>A0A235EZ14_9RHOO</name>
<dbReference type="PANTHER" id="PTHR35005:SF1">
    <property type="entry name" value="2-AMINO-5-FORMYLAMINO-6-RIBOSYLAMINOPYRIMIDIN-4(3H)-ONE 5'-MONOPHOSPHATE DEFORMYLASE"/>
    <property type="match status" value="1"/>
</dbReference>
<sequence>MSDQTERSTASPWWQECTPQEIAARAAADGVALLPLAAIEQHGEHLPLSTDLDIALGLIDAALPRVREGLPVCVLPPLAVGLSLEHCGFAGTLSLSPETALAVIVELGERVAAAGFRRLVLFNSHGGNKALVDLAALKLRATRRMLVVRANYFRFAPPPDALPADELRHGLHGGALETAMMLHLAPAKVRMDRIAHFDSLGREMAREGWLLGPEGEAGFAWMAQDLNAGGVTGDARLATPALGARLVEHYSRQLARLIEDAHAFDLARLADGPLDGAG</sequence>
<keyword evidence="7" id="KW-1185">Reference proteome</keyword>
<evidence type="ECO:0000256" key="4">
    <source>
        <dbReference type="ARBA" id="ARBA00022833"/>
    </source>
</evidence>
<dbReference type="RefSeq" id="WP_094268053.1">
    <property type="nucleotide sequence ID" value="NZ_NOIH01000008.1"/>
</dbReference>
<evidence type="ECO:0000256" key="3">
    <source>
        <dbReference type="ARBA" id="ARBA00022801"/>
    </source>
</evidence>
<organism evidence="6 7">
    <name type="scientific">Thauera propionica</name>
    <dbReference type="NCBI Taxonomy" id="2019431"/>
    <lineage>
        <taxon>Bacteria</taxon>
        <taxon>Pseudomonadati</taxon>
        <taxon>Pseudomonadota</taxon>
        <taxon>Betaproteobacteria</taxon>
        <taxon>Rhodocyclales</taxon>
        <taxon>Zoogloeaceae</taxon>
        <taxon>Thauera</taxon>
    </lineage>
</organism>
<dbReference type="EMBL" id="NOIH01000008">
    <property type="protein sequence ID" value="OYD54211.1"/>
    <property type="molecule type" value="Genomic_DNA"/>
</dbReference>
<gene>
    <name evidence="6" type="ORF">CGK74_08400</name>
</gene>
<comment type="similarity">
    <text evidence="5">Belongs to the creatininase superfamily.</text>
</comment>
<accession>A0A235EZ14</accession>
<dbReference type="SUPFAM" id="SSF102215">
    <property type="entry name" value="Creatininase"/>
    <property type="match status" value="1"/>
</dbReference>
<comment type="caution">
    <text evidence="6">The sequence shown here is derived from an EMBL/GenBank/DDBJ whole genome shotgun (WGS) entry which is preliminary data.</text>
</comment>
<reference evidence="6 7" key="1">
    <citation type="submission" date="2017-07" db="EMBL/GenBank/DDBJ databases">
        <title>Thauera sp. KNDSS-Mac4 genome sequence and assembly.</title>
        <authorList>
            <person name="Mayilraj S."/>
        </authorList>
    </citation>
    <scope>NUCLEOTIDE SEQUENCE [LARGE SCALE GENOMIC DNA]</scope>
    <source>
        <strain evidence="6 7">KNDSS-Mac4</strain>
    </source>
</reference>
<dbReference type="Gene3D" id="3.40.50.10310">
    <property type="entry name" value="Creatininase"/>
    <property type="match status" value="1"/>
</dbReference>
<evidence type="ECO:0000313" key="7">
    <source>
        <dbReference type="Proteomes" id="UP000215181"/>
    </source>
</evidence>
<comment type="cofactor">
    <cofactor evidence="1">
        <name>Zn(2+)</name>
        <dbReference type="ChEBI" id="CHEBI:29105"/>
    </cofactor>
</comment>
<dbReference type="AlphaFoldDB" id="A0A235EZ14"/>
<evidence type="ECO:0000313" key="6">
    <source>
        <dbReference type="EMBL" id="OYD54211.1"/>
    </source>
</evidence>
<evidence type="ECO:0000256" key="1">
    <source>
        <dbReference type="ARBA" id="ARBA00001947"/>
    </source>
</evidence>
<dbReference type="OrthoDB" id="9801445at2"/>
<keyword evidence="2" id="KW-0479">Metal-binding</keyword>